<dbReference type="Proteomes" id="UP000694547">
    <property type="component" value="Chromosome 4"/>
</dbReference>
<dbReference type="Ensembl" id="ENSPEMT00000025206.2">
    <property type="protein sequence ID" value="ENSPEMP00000020854.1"/>
    <property type="gene ID" value="ENSPEMG00000018674.2"/>
</dbReference>
<name>A0A8C8TZ12_PERMB</name>
<reference evidence="1" key="2">
    <citation type="submission" date="2025-08" db="UniProtKB">
        <authorList>
            <consortium name="Ensembl"/>
        </authorList>
    </citation>
    <scope>IDENTIFICATION</scope>
</reference>
<sequence length="20" mass="2343">FLKTGHMYPRLPFLMICSTS</sequence>
<accession>A0A8C8TZ12</accession>
<reference evidence="1 2" key="1">
    <citation type="submission" date="2018-10" db="EMBL/GenBank/DDBJ databases">
        <title>Improved assembly of the deer mouse Peromyscus maniculatus genome.</title>
        <authorList>
            <person name="Lassance J.-M."/>
            <person name="Hoekstra H.E."/>
        </authorList>
    </citation>
    <scope>NUCLEOTIDE SEQUENCE [LARGE SCALE GENOMIC DNA]</scope>
</reference>
<organism evidence="1 2">
    <name type="scientific">Peromyscus maniculatus bairdii</name>
    <name type="common">Prairie deer mouse</name>
    <dbReference type="NCBI Taxonomy" id="230844"/>
    <lineage>
        <taxon>Eukaryota</taxon>
        <taxon>Metazoa</taxon>
        <taxon>Chordata</taxon>
        <taxon>Craniata</taxon>
        <taxon>Vertebrata</taxon>
        <taxon>Euteleostomi</taxon>
        <taxon>Mammalia</taxon>
        <taxon>Eutheria</taxon>
        <taxon>Euarchontoglires</taxon>
        <taxon>Glires</taxon>
        <taxon>Rodentia</taxon>
        <taxon>Myomorpha</taxon>
        <taxon>Muroidea</taxon>
        <taxon>Cricetidae</taxon>
        <taxon>Neotominae</taxon>
        <taxon>Peromyscus</taxon>
    </lineage>
</organism>
<keyword evidence="2" id="KW-1185">Reference proteome</keyword>
<evidence type="ECO:0000313" key="1">
    <source>
        <dbReference type="Ensembl" id="ENSPEMP00000020854.1"/>
    </source>
</evidence>
<protein>
    <submittedName>
        <fullName evidence="1">Predicted gene 11037</fullName>
    </submittedName>
</protein>
<evidence type="ECO:0000313" key="2">
    <source>
        <dbReference type="Proteomes" id="UP000694547"/>
    </source>
</evidence>
<dbReference type="AlphaFoldDB" id="A0A8C8TZ12"/>
<reference evidence="1" key="3">
    <citation type="submission" date="2025-09" db="UniProtKB">
        <authorList>
            <consortium name="Ensembl"/>
        </authorList>
    </citation>
    <scope>IDENTIFICATION</scope>
</reference>
<proteinExistence type="predicted"/>